<evidence type="ECO:0000256" key="3">
    <source>
        <dbReference type="ARBA" id="ARBA00022771"/>
    </source>
</evidence>
<dbReference type="GO" id="GO:0032012">
    <property type="term" value="P:regulation of ARF protein signal transduction"/>
    <property type="evidence" value="ECO:0007669"/>
    <property type="project" value="TreeGrafter"/>
</dbReference>
<dbReference type="CDD" id="cd08830">
    <property type="entry name" value="ArfGap_ArfGap1"/>
    <property type="match status" value="1"/>
</dbReference>
<organism evidence="8 9">
    <name type="scientific">Ascochyta lentis</name>
    <dbReference type="NCBI Taxonomy" id="205686"/>
    <lineage>
        <taxon>Eukaryota</taxon>
        <taxon>Fungi</taxon>
        <taxon>Dikarya</taxon>
        <taxon>Ascomycota</taxon>
        <taxon>Pezizomycotina</taxon>
        <taxon>Dothideomycetes</taxon>
        <taxon>Pleosporomycetidae</taxon>
        <taxon>Pleosporales</taxon>
        <taxon>Pleosporineae</taxon>
        <taxon>Didymellaceae</taxon>
        <taxon>Ascochyta</taxon>
    </lineage>
</organism>
<feature type="compositionally biased region" description="Basic and acidic residues" evidence="6">
    <location>
        <begin position="418"/>
        <end position="427"/>
    </location>
</feature>
<evidence type="ECO:0000256" key="6">
    <source>
        <dbReference type="SAM" id="MobiDB-lite"/>
    </source>
</evidence>
<dbReference type="GO" id="GO:0030100">
    <property type="term" value="P:regulation of endocytosis"/>
    <property type="evidence" value="ECO:0007669"/>
    <property type="project" value="TreeGrafter"/>
</dbReference>
<dbReference type="OrthoDB" id="983479at2759"/>
<keyword evidence="9" id="KW-1185">Reference proteome</keyword>
<keyword evidence="3 5" id="KW-0863">Zinc-finger</keyword>
<dbReference type="Gene3D" id="1.10.220.150">
    <property type="entry name" value="Arf GTPase activating protein"/>
    <property type="match status" value="1"/>
</dbReference>
<dbReference type="PRINTS" id="PR00405">
    <property type="entry name" value="REVINTRACTNG"/>
</dbReference>
<protein>
    <recommendedName>
        <fullName evidence="7">Arf-GAP domain-containing protein</fullName>
    </recommendedName>
</protein>
<reference evidence="8" key="1">
    <citation type="submission" date="2018-12" db="EMBL/GenBank/DDBJ databases">
        <authorList>
            <person name="Syme R.A."/>
            <person name="Farfan-Caceres L."/>
            <person name="Lichtenzveig J."/>
        </authorList>
    </citation>
    <scope>NUCLEOTIDE SEQUENCE</scope>
    <source>
        <strain evidence="8">Al4</strain>
    </source>
</reference>
<evidence type="ECO:0000256" key="4">
    <source>
        <dbReference type="ARBA" id="ARBA00022833"/>
    </source>
</evidence>
<accession>A0A8H7IW07</accession>
<keyword evidence="2" id="KW-0479">Metal-binding</keyword>
<dbReference type="PANTHER" id="PTHR46395">
    <property type="entry name" value="ADP-RIBOSYLATION FACTOR GTPASE-ACTIVATING PROTEIN 1"/>
    <property type="match status" value="1"/>
</dbReference>
<evidence type="ECO:0000259" key="7">
    <source>
        <dbReference type="PROSITE" id="PS50115"/>
    </source>
</evidence>
<dbReference type="GO" id="GO:0000139">
    <property type="term" value="C:Golgi membrane"/>
    <property type="evidence" value="ECO:0007669"/>
    <property type="project" value="TreeGrafter"/>
</dbReference>
<dbReference type="Proteomes" id="UP000651452">
    <property type="component" value="Unassembled WGS sequence"/>
</dbReference>
<dbReference type="SMART" id="SM00105">
    <property type="entry name" value="ArfGap"/>
    <property type="match status" value="1"/>
</dbReference>
<evidence type="ECO:0000313" key="9">
    <source>
        <dbReference type="Proteomes" id="UP000651452"/>
    </source>
</evidence>
<comment type="caution">
    <text evidence="8">The sequence shown here is derived from an EMBL/GenBank/DDBJ whole genome shotgun (WGS) entry which is preliminary data.</text>
</comment>
<feature type="region of interest" description="Disordered" evidence="6">
    <location>
        <begin position="150"/>
        <end position="213"/>
    </location>
</feature>
<dbReference type="EMBL" id="RZGK01000020">
    <property type="protein sequence ID" value="KAF9691760.1"/>
    <property type="molecule type" value="Genomic_DNA"/>
</dbReference>
<keyword evidence="4" id="KW-0862">Zinc</keyword>
<sequence length="427" mass="46041">MSKMWEVDPETRSKLLEIQKTNDNNKCVDCNAPSPQWVRNHQPSWSPFFHASPKLGIFMCLSCSGVHRGLGVHISFIRSITMDAFKGAELARMAAGGNKPFQDFFNAHPSNTKDNKTFEASSIQERYDSEAGDEWKERLSCKVEDREFDKSNLPKRLPKKENVGAGAPLSGHASAAGSRSQTPLGKTRSNDSGFQRSGSPAIGTNAMSSQKSKNEAYFSRMGAENANRRDDVAPNQGGKYGGFGSEPEAWKNNDEPGAPPEIADFQKDPVAALTKGFGWLGASVSKVGKTGYEGWVKPGMQKLAEADLASQAQKTAGFMGQTIQSSAANAGTAFNRFVEGESSSSTRRGAEPAKKDFWDDFGAVPKGPSSDKQDFWDEFAGAGETRTNATVGLGQKPKPSGIGTSAMKKSSVSGPAAGKKDDKWEDW</sequence>
<evidence type="ECO:0000313" key="8">
    <source>
        <dbReference type="EMBL" id="KAF9691760.1"/>
    </source>
</evidence>
<dbReference type="PANTHER" id="PTHR46395:SF1">
    <property type="entry name" value="ADP-RIBOSYLATION FACTOR GTPASE-ACTIVATING PROTEIN 1"/>
    <property type="match status" value="1"/>
</dbReference>
<dbReference type="InterPro" id="IPR038508">
    <property type="entry name" value="ArfGAP_dom_sf"/>
</dbReference>
<keyword evidence="1" id="KW-0343">GTPase activation</keyword>
<evidence type="ECO:0000256" key="5">
    <source>
        <dbReference type="PROSITE-ProRule" id="PRU00288"/>
    </source>
</evidence>
<dbReference type="Pfam" id="PF01412">
    <property type="entry name" value="ArfGap"/>
    <property type="match status" value="1"/>
</dbReference>
<feature type="compositionally biased region" description="Basic and acidic residues" evidence="6">
    <location>
        <begin position="348"/>
        <end position="358"/>
    </location>
</feature>
<proteinExistence type="predicted"/>
<dbReference type="GO" id="GO:0005096">
    <property type="term" value="F:GTPase activator activity"/>
    <property type="evidence" value="ECO:0007669"/>
    <property type="project" value="UniProtKB-KW"/>
</dbReference>
<feature type="domain" description="Arf-GAP" evidence="7">
    <location>
        <begin position="12"/>
        <end position="148"/>
    </location>
</feature>
<evidence type="ECO:0000256" key="1">
    <source>
        <dbReference type="ARBA" id="ARBA00022468"/>
    </source>
</evidence>
<dbReference type="InterPro" id="IPR037278">
    <property type="entry name" value="ARFGAP/RecO"/>
</dbReference>
<dbReference type="PROSITE" id="PS50115">
    <property type="entry name" value="ARFGAP"/>
    <property type="match status" value="1"/>
</dbReference>
<gene>
    <name evidence="8" type="ORF">EKO04_010397</name>
</gene>
<reference evidence="8" key="2">
    <citation type="submission" date="2020-09" db="EMBL/GenBank/DDBJ databases">
        <title>Reference genome assembly for Australian Ascochyta lentis isolate Al4.</title>
        <authorList>
            <person name="Lee R.C."/>
            <person name="Farfan-Caceres L.M."/>
            <person name="Debler J.W."/>
            <person name="Williams A.H."/>
            <person name="Henares B.M."/>
        </authorList>
    </citation>
    <scope>NUCLEOTIDE SEQUENCE</scope>
    <source>
        <strain evidence="8">Al4</strain>
    </source>
</reference>
<dbReference type="GO" id="GO:0008270">
    <property type="term" value="F:zinc ion binding"/>
    <property type="evidence" value="ECO:0007669"/>
    <property type="project" value="UniProtKB-KW"/>
</dbReference>
<dbReference type="SUPFAM" id="SSF57863">
    <property type="entry name" value="ArfGap/RecO-like zinc finger"/>
    <property type="match status" value="1"/>
</dbReference>
<dbReference type="AlphaFoldDB" id="A0A8H7IW07"/>
<feature type="region of interest" description="Disordered" evidence="6">
    <location>
        <begin position="338"/>
        <end position="427"/>
    </location>
</feature>
<name>A0A8H7IW07_9PLEO</name>
<dbReference type="InterPro" id="IPR001164">
    <property type="entry name" value="ArfGAP_dom"/>
</dbReference>
<evidence type="ECO:0000256" key="2">
    <source>
        <dbReference type="ARBA" id="ARBA00022723"/>
    </source>
</evidence>